<feature type="transmembrane region" description="Helical" evidence="1">
    <location>
        <begin position="128"/>
        <end position="148"/>
    </location>
</feature>
<proteinExistence type="predicted"/>
<reference evidence="2 3" key="1">
    <citation type="submission" date="2019-05" db="EMBL/GenBank/DDBJ databases">
        <title>Emergence of the Ug99 lineage of the wheat stem rust pathogen through somatic hybridization.</title>
        <authorList>
            <person name="Li F."/>
            <person name="Upadhyaya N.M."/>
            <person name="Sperschneider J."/>
            <person name="Matny O."/>
            <person name="Nguyen-Phuc H."/>
            <person name="Mago R."/>
            <person name="Raley C."/>
            <person name="Miller M.E."/>
            <person name="Silverstein K.A.T."/>
            <person name="Henningsen E."/>
            <person name="Hirsch C.D."/>
            <person name="Visser B."/>
            <person name="Pretorius Z.A."/>
            <person name="Steffenson B.J."/>
            <person name="Schwessinger B."/>
            <person name="Dodds P.N."/>
            <person name="Figueroa M."/>
        </authorList>
    </citation>
    <scope>NUCLEOTIDE SEQUENCE [LARGE SCALE GENOMIC DNA]</scope>
    <source>
        <strain evidence="2 3">Ug99</strain>
    </source>
</reference>
<gene>
    <name evidence="2" type="ORF">PGTUg99_028169</name>
</gene>
<dbReference type="PANTHER" id="PTHR35179">
    <property type="entry name" value="PROTEIN CBG02620"/>
    <property type="match status" value="1"/>
</dbReference>
<dbReference type="EMBL" id="VDEP01000005">
    <property type="protein sequence ID" value="KAA1137892.1"/>
    <property type="molecule type" value="Genomic_DNA"/>
</dbReference>
<protein>
    <submittedName>
        <fullName evidence="2">Uncharacterized protein</fullName>
    </submittedName>
</protein>
<feature type="transmembrane region" description="Helical" evidence="1">
    <location>
        <begin position="168"/>
        <end position="189"/>
    </location>
</feature>
<feature type="transmembrane region" description="Helical" evidence="1">
    <location>
        <begin position="210"/>
        <end position="234"/>
    </location>
</feature>
<evidence type="ECO:0000256" key="1">
    <source>
        <dbReference type="SAM" id="Phobius"/>
    </source>
</evidence>
<comment type="caution">
    <text evidence="2">The sequence shown here is derived from an EMBL/GenBank/DDBJ whole genome shotgun (WGS) entry which is preliminary data.</text>
</comment>
<keyword evidence="1" id="KW-0812">Transmembrane</keyword>
<dbReference type="Proteomes" id="UP000325313">
    <property type="component" value="Unassembled WGS sequence"/>
</dbReference>
<name>A0A5B0SJ21_PUCGR</name>
<organism evidence="2 3">
    <name type="scientific">Puccinia graminis f. sp. tritici</name>
    <dbReference type="NCBI Taxonomy" id="56615"/>
    <lineage>
        <taxon>Eukaryota</taxon>
        <taxon>Fungi</taxon>
        <taxon>Dikarya</taxon>
        <taxon>Basidiomycota</taxon>
        <taxon>Pucciniomycotina</taxon>
        <taxon>Pucciniomycetes</taxon>
        <taxon>Pucciniales</taxon>
        <taxon>Pucciniaceae</taxon>
        <taxon>Puccinia</taxon>
    </lineage>
</organism>
<accession>A0A5B0SJ21</accession>
<keyword evidence="1" id="KW-1133">Transmembrane helix</keyword>
<feature type="transmembrane region" description="Helical" evidence="1">
    <location>
        <begin position="91"/>
        <end position="116"/>
    </location>
</feature>
<sequence>MSSLNPLAERSPSTPTTITISRAWSAAEFQLVGVVFGITLGFGYFVVCHAARQARRANTFTVLVWLGISANLTSACITFLFASGVIEASTPYYLCVIHLWAIQLNCVFQIMVSRIILIWSNPYHCQCLRWGILLWALLLTGAAFSTWIPARLKMSDNIIRINVICYPIVRLICLMTNACLNITFIYSVKKTLVANGLTKYNKLLKFNAKIMALSLFLDLVPIMLLAFHSSLLYISFFPLSTMVKLEIELVTNDLIVEVIKSENQLKRIRESHSGLIPGYPTMDGFDSTINTPRTCLFSDEDGTTKSFKNQQQLTTLNLLDMWKVPLAGSAASQLQIGDRLTAKGLSIQLGDQFMDSSGSFGMFSLPYLSSSPIDSEAEEWLHSRMSSCETDLTVVSNDDAAVLML</sequence>
<evidence type="ECO:0000313" key="2">
    <source>
        <dbReference type="EMBL" id="KAA1137892.1"/>
    </source>
</evidence>
<dbReference type="PANTHER" id="PTHR35179:SF2">
    <property type="entry name" value="START DOMAIN-CONTAINING PROTEIN"/>
    <property type="match status" value="1"/>
</dbReference>
<keyword evidence="1" id="KW-0472">Membrane</keyword>
<feature type="transmembrane region" description="Helical" evidence="1">
    <location>
        <begin position="62"/>
        <end position="85"/>
    </location>
</feature>
<evidence type="ECO:0000313" key="3">
    <source>
        <dbReference type="Proteomes" id="UP000325313"/>
    </source>
</evidence>
<dbReference type="AlphaFoldDB" id="A0A5B0SJ21"/>
<feature type="transmembrane region" description="Helical" evidence="1">
    <location>
        <begin position="29"/>
        <end position="50"/>
    </location>
</feature>